<sequence length="71" mass="7906">MGELVSSQGNMSGVKTNLIVVYIPVHIVLPLFQLTIFVIHFVFQFFCLFFTGRTTKAGSAGQHRDCADDQN</sequence>
<name>A0A0E9R1D1_ANGAN</name>
<dbReference type="AlphaFoldDB" id="A0A0E9R1D1"/>
<evidence type="ECO:0000313" key="2">
    <source>
        <dbReference type="EMBL" id="JAH22914.1"/>
    </source>
</evidence>
<keyword evidence="1" id="KW-0812">Transmembrane</keyword>
<reference evidence="2" key="1">
    <citation type="submission" date="2014-11" db="EMBL/GenBank/DDBJ databases">
        <authorList>
            <person name="Amaro Gonzalez C."/>
        </authorList>
    </citation>
    <scope>NUCLEOTIDE SEQUENCE</scope>
</reference>
<accession>A0A0E9R1D1</accession>
<evidence type="ECO:0000256" key="1">
    <source>
        <dbReference type="SAM" id="Phobius"/>
    </source>
</evidence>
<keyword evidence="1" id="KW-0472">Membrane</keyword>
<reference evidence="2" key="2">
    <citation type="journal article" date="2015" name="Fish Shellfish Immunol.">
        <title>Early steps in the European eel (Anguilla anguilla)-Vibrio vulnificus interaction in the gills: Role of the RtxA13 toxin.</title>
        <authorList>
            <person name="Callol A."/>
            <person name="Pajuelo D."/>
            <person name="Ebbesson L."/>
            <person name="Teles M."/>
            <person name="MacKenzie S."/>
            <person name="Amaro C."/>
        </authorList>
    </citation>
    <scope>NUCLEOTIDE SEQUENCE</scope>
</reference>
<organism evidence="2">
    <name type="scientific">Anguilla anguilla</name>
    <name type="common">European freshwater eel</name>
    <name type="synonym">Muraena anguilla</name>
    <dbReference type="NCBI Taxonomy" id="7936"/>
    <lineage>
        <taxon>Eukaryota</taxon>
        <taxon>Metazoa</taxon>
        <taxon>Chordata</taxon>
        <taxon>Craniata</taxon>
        <taxon>Vertebrata</taxon>
        <taxon>Euteleostomi</taxon>
        <taxon>Actinopterygii</taxon>
        <taxon>Neopterygii</taxon>
        <taxon>Teleostei</taxon>
        <taxon>Anguilliformes</taxon>
        <taxon>Anguillidae</taxon>
        <taxon>Anguilla</taxon>
    </lineage>
</organism>
<keyword evidence="1" id="KW-1133">Transmembrane helix</keyword>
<protein>
    <submittedName>
        <fullName evidence="2">Uncharacterized protein</fullName>
    </submittedName>
</protein>
<dbReference type="EMBL" id="GBXM01085663">
    <property type="protein sequence ID" value="JAH22914.1"/>
    <property type="molecule type" value="Transcribed_RNA"/>
</dbReference>
<proteinExistence type="predicted"/>
<feature type="transmembrane region" description="Helical" evidence="1">
    <location>
        <begin position="20"/>
        <end position="50"/>
    </location>
</feature>